<evidence type="ECO:0000313" key="1">
    <source>
        <dbReference type="EMBL" id="SQG53395.1"/>
    </source>
</evidence>
<dbReference type="InterPro" id="IPR021678">
    <property type="entry name" value="DUF3263"/>
</dbReference>
<protein>
    <submittedName>
        <fullName evidence="1">Fis family transcriptional regulator</fullName>
    </submittedName>
</protein>
<proteinExistence type="predicted"/>
<reference evidence="1 2" key="1">
    <citation type="submission" date="2018-06" db="EMBL/GenBank/DDBJ databases">
        <authorList>
            <consortium name="Pathogen Informatics"/>
            <person name="Doyle S."/>
        </authorList>
    </citation>
    <scope>NUCLEOTIDE SEQUENCE [LARGE SCALE GENOMIC DNA]</scope>
    <source>
        <strain evidence="1 2">NCTC7908</strain>
    </source>
</reference>
<name>A0ABD7MVV4_CORUL</name>
<dbReference type="AlphaFoldDB" id="A0ABD7MVV4"/>
<evidence type="ECO:0000313" key="2">
    <source>
        <dbReference type="Proteomes" id="UP000248741"/>
    </source>
</evidence>
<dbReference type="Proteomes" id="UP000248741">
    <property type="component" value="Chromosome 1"/>
</dbReference>
<gene>
    <name evidence="1" type="ORF">NCTC7908_02186</name>
</gene>
<dbReference type="EMBL" id="LS483400">
    <property type="protein sequence ID" value="SQG53395.1"/>
    <property type="molecule type" value="Genomic_DNA"/>
</dbReference>
<organism evidence="1 2">
    <name type="scientific">Corynebacterium ulcerans</name>
    <dbReference type="NCBI Taxonomy" id="65058"/>
    <lineage>
        <taxon>Bacteria</taxon>
        <taxon>Bacillati</taxon>
        <taxon>Actinomycetota</taxon>
        <taxon>Actinomycetes</taxon>
        <taxon>Mycobacteriales</taxon>
        <taxon>Corynebacteriaceae</taxon>
        <taxon>Corynebacterium</taxon>
    </lineage>
</organism>
<dbReference type="Pfam" id="PF11662">
    <property type="entry name" value="DUF3263"/>
    <property type="match status" value="1"/>
</dbReference>
<sequence length="97" mass="11153">MGRTVMSYSVGMSDANNLTRLEKQLALLAFEDRAPRSLGAKEEAIREELGMSPVRYFQSLNRAIDVPEVMSEYPVLTARLRRIRDQRANRRAQAQKR</sequence>
<accession>A0ABD7MVV4</accession>